<dbReference type="PANTHER" id="PTHR43880:SF58">
    <property type="entry name" value="ALCOHOL DEHYDROGENASE CLASS-3"/>
    <property type="match status" value="1"/>
</dbReference>
<dbReference type="AlphaFoldDB" id="A0A835M628"/>
<dbReference type="Gene3D" id="3.40.50.720">
    <property type="entry name" value="NAD(P)-binding Rossmann-like Domain"/>
    <property type="match status" value="1"/>
</dbReference>
<dbReference type="SUPFAM" id="SSF51735">
    <property type="entry name" value="NAD(P)-binding Rossmann-fold domains"/>
    <property type="match status" value="1"/>
</dbReference>
<keyword evidence="11" id="KW-1185">Reference proteome</keyword>
<accession>A0A835M628</accession>
<dbReference type="PANTHER" id="PTHR43880">
    <property type="entry name" value="ALCOHOL DEHYDROGENASE"/>
    <property type="match status" value="1"/>
</dbReference>
<evidence type="ECO:0000256" key="1">
    <source>
        <dbReference type="ARBA" id="ARBA00001947"/>
    </source>
</evidence>
<evidence type="ECO:0000256" key="4">
    <source>
        <dbReference type="ARBA" id="ARBA00022490"/>
    </source>
</evidence>
<comment type="subunit">
    <text evidence="3">Homodimer.</text>
</comment>
<reference evidence="10 11" key="1">
    <citation type="submission" date="2020-10" db="EMBL/GenBank/DDBJ databases">
        <title>The Coptis chinensis genome and diversification of protoberbering-type alkaloids.</title>
        <authorList>
            <person name="Wang B."/>
            <person name="Shu S."/>
            <person name="Song C."/>
            <person name="Liu Y."/>
        </authorList>
    </citation>
    <scope>NUCLEOTIDE SEQUENCE [LARGE SCALE GENOMIC DNA]</scope>
    <source>
        <strain evidence="10">HL-2020</strain>
        <tissue evidence="10">Leaf</tissue>
    </source>
</reference>
<dbReference type="GO" id="GO:0005829">
    <property type="term" value="C:cytosol"/>
    <property type="evidence" value="ECO:0007669"/>
    <property type="project" value="TreeGrafter"/>
</dbReference>
<dbReference type="SUPFAM" id="SSF50129">
    <property type="entry name" value="GroES-like"/>
    <property type="match status" value="1"/>
</dbReference>
<name>A0A835M628_9MAGN</name>
<evidence type="ECO:0000256" key="2">
    <source>
        <dbReference type="ARBA" id="ARBA00004496"/>
    </source>
</evidence>
<dbReference type="Pfam" id="PF00107">
    <property type="entry name" value="ADH_zinc_N"/>
    <property type="match status" value="1"/>
</dbReference>
<dbReference type="Gene3D" id="3.90.180.10">
    <property type="entry name" value="Medium-chain alcohol dehydrogenases, catalytic domain"/>
    <property type="match status" value="1"/>
</dbReference>
<dbReference type="GO" id="GO:0051903">
    <property type="term" value="F:S-(hydroxymethyl)glutathione dehydrogenase [NAD(P)+] activity"/>
    <property type="evidence" value="ECO:0007669"/>
    <property type="project" value="TreeGrafter"/>
</dbReference>
<proteinExistence type="predicted"/>
<dbReference type="EMBL" id="JADFTS010000004">
    <property type="protein sequence ID" value="KAF9612056.1"/>
    <property type="molecule type" value="Genomic_DNA"/>
</dbReference>
<keyword evidence="4" id="KW-0963">Cytoplasm</keyword>
<gene>
    <name evidence="10" type="ORF">IFM89_037975</name>
</gene>
<comment type="subcellular location">
    <subcellularLocation>
        <location evidence="2">Cytoplasm</location>
    </subcellularLocation>
</comment>
<sequence length="206" mass="22462">MSFSSYSWNQNQYSNLAFLFLGLGAVWNTAKVEAGSIVAVFGLGTVGLAVAEGAKAAGASRIIGVDIDSKKSDIDHDKPIQQVLVDLTDGGVDYSFECIGNVSVMREALECCHKGWGTSVIVGVVASGEEILTRPFQLVTGRVWKGTAFGGFKSRSQVPWLVEKHMKKEIKVDEYITHNLTLGEINKAFHLMHERDCLRCVLATHT</sequence>
<evidence type="ECO:0000313" key="11">
    <source>
        <dbReference type="Proteomes" id="UP000631114"/>
    </source>
</evidence>
<keyword evidence="6" id="KW-0862">Zinc</keyword>
<evidence type="ECO:0000256" key="7">
    <source>
        <dbReference type="ARBA" id="ARBA00031007"/>
    </source>
</evidence>
<evidence type="ECO:0000256" key="8">
    <source>
        <dbReference type="ARBA" id="ARBA00033399"/>
    </source>
</evidence>
<protein>
    <recommendedName>
        <fullName evidence="8">Alcohol dehydrogenase class-III</fullName>
    </recommendedName>
    <alternativeName>
        <fullName evidence="7">Glutathione-dependent formaldehyde dehydrogenase</fullName>
    </alternativeName>
</protein>
<dbReference type="InterPro" id="IPR036291">
    <property type="entry name" value="NAD(P)-bd_dom_sf"/>
</dbReference>
<organism evidence="10 11">
    <name type="scientific">Coptis chinensis</name>
    <dbReference type="NCBI Taxonomy" id="261450"/>
    <lineage>
        <taxon>Eukaryota</taxon>
        <taxon>Viridiplantae</taxon>
        <taxon>Streptophyta</taxon>
        <taxon>Embryophyta</taxon>
        <taxon>Tracheophyta</taxon>
        <taxon>Spermatophyta</taxon>
        <taxon>Magnoliopsida</taxon>
        <taxon>Ranunculales</taxon>
        <taxon>Ranunculaceae</taxon>
        <taxon>Coptidoideae</taxon>
        <taxon>Coptis</taxon>
    </lineage>
</organism>
<evidence type="ECO:0000256" key="5">
    <source>
        <dbReference type="ARBA" id="ARBA00022723"/>
    </source>
</evidence>
<feature type="domain" description="Alcohol dehydrogenase-like C-terminal" evidence="9">
    <location>
        <begin position="46"/>
        <end position="159"/>
    </location>
</feature>
<dbReference type="Proteomes" id="UP000631114">
    <property type="component" value="Unassembled WGS sequence"/>
</dbReference>
<dbReference type="InterPro" id="IPR013149">
    <property type="entry name" value="ADH-like_C"/>
</dbReference>
<evidence type="ECO:0000313" key="10">
    <source>
        <dbReference type="EMBL" id="KAF9612056.1"/>
    </source>
</evidence>
<dbReference type="GO" id="GO:0008270">
    <property type="term" value="F:zinc ion binding"/>
    <property type="evidence" value="ECO:0007669"/>
    <property type="project" value="TreeGrafter"/>
</dbReference>
<comment type="cofactor">
    <cofactor evidence="1">
        <name>Zn(2+)</name>
        <dbReference type="ChEBI" id="CHEBI:29105"/>
    </cofactor>
</comment>
<keyword evidence="5" id="KW-0479">Metal-binding</keyword>
<evidence type="ECO:0000259" key="9">
    <source>
        <dbReference type="Pfam" id="PF00107"/>
    </source>
</evidence>
<dbReference type="FunFam" id="3.40.50.720:FF:000003">
    <property type="entry name" value="S-(hydroxymethyl)glutathione dehydrogenase"/>
    <property type="match status" value="1"/>
</dbReference>
<evidence type="ECO:0000256" key="3">
    <source>
        <dbReference type="ARBA" id="ARBA00011738"/>
    </source>
</evidence>
<comment type="caution">
    <text evidence="10">The sequence shown here is derived from an EMBL/GenBank/DDBJ whole genome shotgun (WGS) entry which is preliminary data.</text>
</comment>
<evidence type="ECO:0000256" key="6">
    <source>
        <dbReference type="ARBA" id="ARBA00022833"/>
    </source>
</evidence>
<dbReference type="GO" id="GO:0046294">
    <property type="term" value="P:formaldehyde catabolic process"/>
    <property type="evidence" value="ECO:0007669"/>
    <property type="project" value="TreeGrafter"/>
</dbReference>
<dbReference type="OrthoDB" id="417550at2759"/>
<dbReference type="InterPro" id="IPR011032">
    <property type="entry name" value="GroES-like_sf"/>
</dbReference>